<name>A2Q1P7_MEDTR</name>
<keyword evidence="1" id="KW-0812">Transmembrane</keyword>
<dbReference type="AlphaFoldDB" id="A2Q1P7"/>
<keyword evidence="1" id="KW-0472">Membrane</keyword>
<gene>
    <name evidence="2" type="ORF">MtrDRAFT_AC148994g26v2</name>
</gene>
<dbReference type="EMBL" id="AC148994">
    <property type="protein sequence ID" value="ABN05863.1"/>
    <property type="molecule type" value="Genomic_DNA"/>
</dbReference>
<reference evidence="2" key="1">
    <citation type="submission" date="2004-07" db="EMBL/GenBank/DDBJ databases">
        <authorList>
            <person name="Town C.D."/>
        </authorList>
    </citation>
    <scope>NUCLEOTIDE SEQUENCE</scope>
</reference>
<evidence type="ECO:0000256" key="1">
    <source>
        <dbReference type="SAM" id="Phobius"/>
    </source>
</evidence>
<reference evidence="2" key="2">
    <citation type="submission" date="2007-03" db="EMBL/GenBank/DDBJ databases">
        <authorList>
            <consortium name="The International Medicago Genome Annotation Group"/>
        </authorList>
    </citation>
    <scope>NUCLEOTIDE SEQUENCE</scope>
</reference>
<accession>A2Q1P7</accession>
<evidence type="ECO:0000313" key="2">
    <source>
        <dbReference type="EMBL" id="ABN05863.1"/>
    </source>
</evidence>
<dbReference type="ExpressionAtlas" id="A2Q1P7">
    <property type="expression patterns" value="differential"/>
</dbReference>
<evidence type="ECO:0008006" key="3">
    <source>
        <dbReference type="Google" id="ProtNLM"/>
    </source>
</evidence>
<proteinExistence type="predicted"/>
<sequence length="148" mass="17475">MDLFLSFYFIFPFVGLHYASQQWLTIISSTLALRLVLLCPLIFTLHKLKRISEFVPKLPPPFPPPFSGKSYIRQMRFFEEKRKAVGCPSYAWPLLPFIVQVTHLNSWETFVMNPREMNLLFLLPSYLCYIIAKNNHQERLYTAVVMRV</sequence>
<organism evidence="2">
    <name type="scientific">Medicago truncatula</name>
    <name type="common">Barrel medic</name>
    <name type="synonym">Medicago tribuloides</name>
    <dbReference type="NCBI Taxonomy" id="3880"/>
    <lineage>
        <taxon>Eukaryota</taxon>
        <taxon>Viridiplantae</taxon>
        <taxon>Streptophyta</taxon>
        <taxon>Embryophyta</taxon>
        <taxon>Tracheophyta</taxon>
        <taxon>Spermatophyta</taxon>
        <taxon>Magnoliopsida</taxon>
        <taxon>eudicotyledons</taxon>
        <taxon>Gunneridae</taxon>
        <taxon>Pentapetalae</taxon>
        <taxon>rosids</taxon>
        <taxon>fabids</taxon>
        <taxon>Fabales</taxon>
        <taxon>Fabaceae</taxon>
        <taxon>Papilionoideae</taxon>
        <taxon>50 kb inversion clade</taxon>
        <taxon>NPAAA clade</taxon>
        <taxon>Hologalegina</taxon>
        <taxon>IRL clade</taxon>
        <taxon>Trifolieae</taxon>
        <taxon>Medicago</taxon>
    </lineage>
</organism>
<protein>
    <recommendedName>
        <fullName evidence="3">Transmembrane protein</fullName>
    </recommendedName>
</protein>
<feature type="transmembrane region" description="Helical" evidence="1">
    <location>
        <begin position="20"/>
        <end position="43"/>
    </location>
</feature>
<keyword evidence="1" id="KW-1133">Transmembrane helix</keyword>